<name>A0A074L0M3_9BACT</name>
<accession>A0A074L0M3</accession>
<keyword evidence="2" id="KW-1185">Reference proteome</keyword>
<evidence type="ECO:0000313" key="1">
    <source>
        <dbReference type="EMBL" id="KEO74020.1"/>
    </source>
</evidence>
<comment type="caution">
    <text evidence="1">The sequence shown here is derived from an EMBL/GenBank/DDBJ whole genome shotgun (WGS) entry which is preliminary data.</text>
</comment>
<dbReference type="Gene3D" id="2.40.160.10">
    <property type="entry name" value="Porin"/>
    <property type="match status" value="1"/>
</dbReference>
<dbReference type="InterPro" id="IPR023614">
    <property type="entry name" value="Porin_dom_sf"/>
</dbReference>
<dbReference type="eggNOG" id="COG3746">
    <property type="taxonomic scope" value="Bacteria"/>
</dbReference>
<gene>
    <name evidence="1" type="ORF">EL17_07665</name>
</gene>
<dbReference type="AlphaFoldDB" id="A0A074L0M3"/>
<dbReference type="RefSeq" id="WP_035072732.1">
    <property type="nucleotide sequence ID" value="NZ_JMIH01000016.1"/>
</dbReference>
<evidence type="ECO:0000313" key="2">
    <source>
        <dbReference type="Proteomes" id="UP000027821"/>
    </source>
</evidence>
<protein>
    <submittedName>
        <fullName evidence="1">Uncharacterized protein</fullName>
    </submittedName>
</protein>
<dbReference type="SUPFAM" id="SSF56935">
    <property type="entry name" value="Porins"/>
    <property type="match status" value="1"/>
</dbReference>
<dbReference type="Proteomes" id="UP000027821">
    <property type="component" value="Unassembled WGS sequence"/>
</dbReference>
<organism evidence="1 2">
    <name type="scientific">Anditalea andensis</name>
    <dbReference type="NCBI Taxonomy" id="1048983"/>
    <lineage>
        <taxon>Bacteria</taxon>
        <taxon>Pseudomonadati</taxon>
        <taxon>Bacteroidota</taxon>
        <taxon>Cytophagia</taxon>
        <taxon>Cytophagales</taxon>
        <taxon>Cytophagaceae</taxon>
        <taxon>Anditalea</taxon>
    </lineage>
</organism>
<reference evidence="1 2" key="1">
    <citation type="submission" date="2014-04" db="EMBL/GenBank/DDBJ databases">
        <title>Characterization and application of a salt tolerant electro-active bacterium.</title>
        <authorList>
            <person name="Yang L."/>
            <person name="Wei S."/>
            <person name="Tay Q.X.M."/>
        </authorList>
    </citation>
    <scope>NUCLEOTIDE SEQUENCE [LARGE SCALE GENOMIC DNA]</scope>
    <source>
        <strain evidence="1 2">LY1</strain>
    </source>
</reference>
<sequence length="447" mass="51142">MKKTILFLTFSFHIIGFGSSAFTVLKDSLSMQQISGIFGEKNYGFTKNTLEFGNWALRETNRDTAWVKVGGAFRLNTIYTYYEGQTFPLGTELRNDWTWDTWRLNIDSYSKGLQFSFEYRFYPTFNTHFIKYGWIGYRFKDESNLQFGITQVPFGLLTYASHSWWFQTPYYVGLEDDHQIGFNYLYPLGNWMFNVAYFPLSEPRGTNETSFGELSSARYSYDVIPVEGNSNIERNQFNMRAAYKLTSGEIGVSVQKLQIYNLATENLGSQTAFAAHYEQDYGRWNLKSEVLYYNYNNVRNNDGDLLEVVQMGAYGFGSYDVASEAAMYVVGLAYNLPVDLGPVSHVQFYNDYTYTQKFSTTLINEQSMKFAPTQQNVLGALVTAGKIFAYFDIAAGYNHPWISDSFGGNALGSGRGEDFREAIGDHNPIAGNPGWNIRFNINLGYYF</sequence>
<dbReference type="STRING" id="1048983.EL17_07665"/>
<dbReference type="EMBL" id="JMIH01000016">
    <property type="protein sequence ID" value="KEO74020.1"/>
    <property type="molecule type" value="Genomic_DNA"/>
</dbReference>
<proteinExistence type="predicted"/>
<dbReference type="OrthoDB" id="625456at2"/>